<dbReference type="InterPro" id="IPR002033">
    <property type="entry name" value="TatC"/>
</dbReference>
<evidence type="ECO:0000256" key="2">
    <source>
        <dbReference type="ARBA" id="ARBA00022692"/>
    </source>
</evidence>
<keyword evidence="5" id="KW-0653">Protein transport</keyword>
<comment type="caution">
    <text evidence="6">The sequence shown here is derived from an EMBL/GenBank/DDBJ whole genome shotgun (WGS) entry which is preliminary data.</text>
</comment>
<organism evidence="6 7">
    <name type="scientific">Clostridium frigoris</name>
    <dbReference type="NCBI Taxonomy" id="205327"/>
    <lineage>
        <taxon>Bacteria</taxon>
        <taxon>Bacillati</taxon>
        <taxon>Bacillota</taxon>
        <taxon>Clostridia</taxon>
        <taxon>Eubacteriales</taxon>
        <taxon>Clostridiaceae</taxon>
        <taxon>Clostridium</taxon>
    </lineage>
</organism>
<reference evidence="6 7" key="1">
    <citation type="submission" date="2021-06" db="EMBL/GenBank/DDBJ databases">
        <title>Clostridia strains as spoilage organisms.</title>
        <authorList>
            <person name="Wambui J."/>
            <person name="Stephan R."/>
            <person name="Stevens M.J.A."/>
        </authorList>
    </citation>
    <scope>NUCLEOTIDE SEQUENCE [LARGE SCALE GENOMIC DNA]</scope>
    <source>
        <strain evidence="6 7">DSM 14204</strain>
    </source>
</reference>
<feature type="transmembrane region" description="Helical" evidence="5">
    <location>
        <begin position="188"/>
        <end position="205"/>
    </location>
</feature>
<keyword evidence="4 5" id="KW-0472">Membrane</keyword>
<comment type="subunit">
    <text evidence="5">Forms a complex with TatA.</text>
</comment>
<comment type="similarity">
    <text evidence="5">Belongs to the TatC family.</text>
</comment>
<keyword evidence="2 5" id="KW-0812">Transmembrane</keyword>
<protein>
    <recommendedName>
        <fullName evidence="5">Sec-independent protein translocase protein TatC</fullName>
    </recommendedName>
</protein>
<gene>
    <name evidence="5" type="primary">tatC</name>
    <name evidence="6" type="ORF">KPL37_08135</name>
</gene>
<feature type="transmembrane region" description="Helical" evidence="5">
    <location>
        <begin position="151"/>
        <end position="176"/>
    </location>
</feature>
<evidence type="ECO:0000256" key="1">
    <source>
        <dbReference type="ARBA" id="ARBA00004141"/>
    </source>
</evidence>
<feature type="transmembrane region" description="Helical" evidence="5">
    <location>
        <begin position="103"/>
        <end position="131"/>
    </location>
</feature>
<name>A0ABS6BV40_9CLOT</name>
<feature type="transmembrane region" description="Helical" evidence="5">
    <location>
        <begin position="68"/>
        <end position="91"/>
    </location>
</feature>
<evidence type="ECO:0000313" key="6">
    <source>
        <dbReference type="EMBL" id="MBU3159717.1"/>
    </source>
</evidence>
<keyword evidence="5" id="KW-0813">Transport</keyword>
<feature type="transmembrane region" description="Helical" evidence="5">
    <location>
        <begin position="211"/>
        <end position="234"/>
    </location>
</feature>
<accession>A0ABS6BV40</accession>
<evidence type="ECO:0000256" key="5">
    <source>
        <dbReference type="HAMAP-Rule" id="MF_00902"/>
    </source>
</evidence>
<comment type="subcellular location">
    <subcellularLocation>
        <location evidence="5">Cell membrane</location>
        <topology evidence="5">Multi-pass membrane protein</topology>
    </subcellularLocation>
    <subcellularLocation>
        <location evidence="1">Membrane</location>
        <topology evidence="1">Multi-pass membrane protein</topology>
    </subcellularLocation>
</comment>
<dbReference type="EMBL" id="JAHLDV010000013">
    <property type="protein sequence ID" value="MBU3159717.1"/>
    <property type="molecule type" value="Genomic_DNA"/>
</dbReference>
<keyword evidence="5" id="KW-1003">Cell membrane</keyword>
<dbReference type="PANTHER" id="PTHR30371">
    <property type="entry name" value="SEC-INDEPENDENT PROTEIN TRANSLOCASE PROTEIN TATC"/>
    <property type="match status" value="1"/>
</dbReference>
<evidence type="ECO:0000313" key="7">
    <source>
        <dbReference type="Proteomes" id="UP000776252"/>
    </source>
</evidence>
<evidence type="ECO:0000256" key="4">
    <source>
        <dbReference type="ARBA" id="ARBA00023136"/>
    </source>
</evidence>
<comment type="function">
    <text evidence="5">Part of the twin-arginine translocation (Tat) system that transports large folded proteins containing a characteristic twin-arginine motif in their signal peptide across membranes.</text>
</comment>
<keyword evidence="7" id="KW-1185">Reference proteome</keyword>
<keyword evidence="5" id="KW-0811">Translocation</keyword>
<dbReference type="PANTHER" id="PTHR30371:SF0">
    <property type="entry name" value="SEC-INDEPENDENT PROTEIN TRANSLOCASE PROTEIN TATC, CHLOROPLASTIC-RELATED"/>
    <property type="match status" value="1"/>
</dbReference>
<dbReference type="Proteomes" id="UP000776252">
    <property type="component" value="Unassembled WGS sequence"/>
</dbReference>
<sequence>MIKSEVIVQAAHWFRKSRKIIIWIIIIIIAAASLVYLKSSLLINVLAKPLNGIQLHFMTPSEGLMAKVSVSFLGGLVIASPVILLLVMKAIGSILTKKIKRLLVFVIIPLSFSLFVFGMYFGYTLVLPTTIKFLMDTSDGFMQPILSASEYFSFIGLLLFCIGVIFELPLILIALSRIGIINSKMLKKARKMTILISFIVAALITPSSDAFTLIVVTMPIVVLYEISVLSIFLLEKNDKRKKKKNLKKFKEL</sequence>
<feature type="transmembrane region" description="Helical" evidence="5">
    <location>
        <begin position="20"/>
        <end position="37"/>
    </location>
</feature>
<keyword evidence="3 5" id="KW-1133">Transmembrane helix</keyword>
<proteinExistence type="inferred from homology"/>
<evidence type="ECO:0000256" key="3">
    <source>
        <dbReference type="ARBA" id="ARBA00022989"/>
    </source>
</evidence>
<dbReference type="RefSeq" id="WP_216147747.1">
    <property type="nucleotide sequence ID" value="NZ_JAHLDV010000013.1"/>
</dbReference>
<dbReference type="Pfam" id="PF00902">
    <property type="entry name" value="TatC"/>
    <property type="match status" value="1"/>
</dbReference>
<dbReference type="HAMAP" id="MF_00902">
    <property type="entry name" value="TatC"/>
    <property type="match status" value="1"/>
</dbReference>